<dbReference type="Proteomes" id="UP000283993">
    <property type="component" value="Unassembled WGS sequence"/>
</dbReference>
<comment type="caution">
    <text evidence="1">The sequence shown here is derived from an EMBL/GenBank/DDBJ whole genome shotgun (WGS) entry which is preliminary data.</text>
</comment>
<organism evidence="1 2">
    <name type="scientific">Salinisphaera orenii MK-B5</name>
    <dbReference type="NCBI Taxonomy" id="856730"/>
    <lineage>
        <taxon>Bacteria</taxon>
        <taxon>Pseudomonadati</taxon>
        <taxon>Pseudomonadota</taxon>
        <taxon>Gammaproteobacteria</taxon>
        <taxon>Salinisphaerales</taxon>
        <taxon>Salinisphaeraceae</taxon>
        <taxon>Salinisphaera</taxon>
    </lineage>
</organism>
<accession>A0A423PLY2</accession>
<dbReference type="AlphaFoldDB" id="A0A423PLY2"/>
<dbReference type="EMBL" id="AYKH01000020">
    <property type="protein sequence ID" value="ROO26511.1"/>
    <property type="molecule type" value="Genomic_DNA"/>
</dbReference>
<gene>
    <name evidence="1" type="ORF">SAOR_10225</name>
</gene>
<proteinExistence type="predicted"/>
<evidence type="ECO:0000313" key="2">
    <source>
        <dbReference type="Proteomes" id="UP000283993"/>
    </source>
</evidence>
<evidence type="ECO:0000313" key="1">
    <source>
        <dbReference type="EMBL" id="ROO26511.1"/>
    </source>
</evidence>
<reference evidence="1 2" key="1">
    <citation type="submission" date="2013-10" db="EMBL/GenBank/DDBJ databases">
        <title>Salinisphaera orenii MK-B5 Genome Sequencing.</title>
        <authorList>
            <person name="Lai Q."/>
            <person name="Li C."/>
            <person name="Shao Z."/>
        </authorList>
    </citation>
    <scope>NUCLEOTIDE SEQUENCE [LARGE SCALE GENOMIC DNA]</scope>
    <source>
        <strain evidence="1 2">MK-B5</strain>
    </source>
</reference>
<protein>
    <submittedName>
        <fullName evidence="1">Uncharacterized protein</fullName>
    </submittedName>
</protein>
<keyword evidence="2" id="KW-1185">Reference proteome</keyword>
<name>A0A423PLY2_9GAMM</name>
<sequence>MRRGAGLEAVASPGPGIGSQLRQFAGQLSDAEAKAIDEAVHESREDDVTLRS</sequence>